<dbReference type="PANTHER" id="PTHR12526:SF630">
    <property type="entry name" value="GLYCOSYLTRANSFERASE"/>
    <property type="match status" value="1"/>
</dbReference>
<gene>
    <name evidence="1" type="primary">rfaB</name>
</gene>
<dbReference type="Gene3D" id="3.40.50.2000">
    <property type="entry name" value="Glycogen Phosphorylase B"/>
    <property type="match status" value="2"/>
</dbReference>
<dbReference type="SUPFAM" id="SSF53756">
    <property type="entry name" value="UDP-Glycosyltransferase/glycogen phosphorylase"/>
    <property type="match status" value="1"/>
</dbReference>
<reference evidence="1" key="1">
    <citation type="journal article" date="2019" name="Int. J. Food Microbiol.">
        <title>Developing a novel molecular serotyping system based on capsular polysaccharide synthesis gene clusters of Vibrio parahaemolyticus.</title>
        <authorList>
            <person name="Pang Y."/>
            <person name="Guo X."/>
            <person name="Tian X."/>
            <person name="Liu F."/>
            <person name="Wang L."/>
            <person name="Wu J."/>
            <person name="Zhang S."/>
            <person name="Li S."/>
            <person name="Liu B."/>
        </authorList>
    </citation>
    <scope>NUCLEOTIDE SEQUENCE</scope>
    <source>
        <strain evidence="1">G3555</strain>
    </source>
</reference>
<name>A0A5P5X5Z0_VIBPH</name>
<protein>
    <submittedName>
        <fullName evidence="1">RfaB</fullName>
    </submittedName>
</protein>
<sequence>MKKNILLVSFYDLDNENLNGVTKIGFNLTKYAKSNIETLIVPYSQPGKLITLFKYILKGNGVFNDYMYREQLIKNVSLIESESKKYDVVHFLGPQFLYLDTLLSEELLKKTVVQPIDNLLIFKGRLTKKVSLLKKVFYGLEIYKLKSLYEDIISYEKIIFVSKRDSRLFNKISKLSSVPIENGVDLGFGKKTDFEIKNRNEVKLVFHGDLTYGPNVEATYFLNELGKKLGKCFKIDVVGKYNAQLESECSSLNFLGFVDDLSDSLTKYDMYICPIFSGSGIKNKFLEAGYMKIPMISTGEAAVGTSLKASIDYEHAESMDDFLSSILRLSNDKNLRKSLSENASRKIEKSFSWNQVVERYEAEYNKVYCNNNPSVG</sequence>
<proteinExistence type="predicted"/>
<dbReference type="Pfam" id="PF13692">
    <property type="entry name" value="Glyco_trans_1_4"/>
    <property type="match status" value="1"/>
</dbReference>
<organism evidence="1">
    <name type="scientific">Vibrio parahaemolyticus</name>
    <dbReference type="NCBI Taxonomy" id="670"/>
    <lineage>
        <taxon>Bacteria</taxon>
        <taxon>Pseudomonadati</taxon>
        <taxon>Pseudomonadota</taxon>
        <taxon>Gammaproteobacteria</taxon>
        <taxon>Vibrionales</taxon>
        <taxon>Vibrionaceae</taxon>
        <taxon>Vibrio</taxon>
    </lineage>
</organism>
<dbReference type="AlphaFoldDB" id="A0A5P5X5Z0"/>
<dbReference type="EMBL" id="MK473650">
    <property type="protein sequence ID" value="QFF90527.1"/>
    <property type="molecule type" value="Genomic_DNA"/>
</dbReference>
<dbReference type="CDD" id="cd03801">
    <property type="entry name" value="GT4_PimA-like"/>
    <property type="match status" value="1"/>
</dbReference>
<evidence type="ECO:0000313" key="1">
    <source>
        <dbReference type="EMBL" id="QFF90527.1"/>
    </source>
</evidence>
<accession>A0A5P5X5Z0</accession>
<dbReference type="PANTHER" id="PTHR12526">
    <property type="entry name" value="GLYCOSYLTRANSFERASE"/>
    <property type="match status" value="1"/>
</dbReference>